<evidence type="ECO:0000256" key="3">
    <source>
        <dbReference type="SAM" id="SignalP"/>
    </source>
</evidence>
<gene>
    <name evidence="4" type="ORF">VKT23_018667</name>
</gene>
<keyword evidence="2" id="KW-0472">Membrane</keyword>
<keyword evidence="5" id="KW-1185">Reference proteome</keyword>
<dbReference type="CDD" id="cd12087">
    <property type="entry name" value="TM_EGFR-like"/>
    <property type="match status" value="1"/>
</dbReference>
<dbReference type="Proteomes" id="UP001498398">
    <property type="component" value="Unassembled WGS sequence"/>
</dbReference>
<accession>A0ABR1INE8</accession>
<feature type="compositionally biased region" description="Low complexity" evidence="1">
    <location>
        <begin position="345"/>
        <end position="363"/>
    </location>
</feature>
<dbReference type="EMBL" id="JBANRG010000087">
    <property type="protein sequence ID" value="KAK7437225.1"/>
    <property type="molecule type" value="Genomic_DNA"/>
</dbReference>
<evidence type="ECO:0000313" key="4">
    <source>
        <dbReference type="EMBL" id="KAK7437225.1"/>
    </source>
</evidence>
<feature type="compositionally biased region" description="Low complexity" evidence="1">
    <location>
        <begin position="149"/>
        <end position="201"/>
    </location>
</feature>
<proteinExistence type="predicted"/>
<organism evidence="4 5">
    <name type="scientific">Marasmiellus scandens</name>
    <dbReference type="NCBI Taxonomy" id="2682957"/>
    <lineage>
        <taxon>Eukaryota</taxon>
        <taxon>Fungi</taxon>
        <taxon>Dikarya</taxon>
        <taxon>Basidiomycota</taxon>
        <taxon>Agaricomycotina</taxon>
        <taxon>Agaricomycetes</taxon>
        <taxon>Agaricomycetidae</taxon>
        <taxon>Agaricales</taxon>
        <taxon>Marasmiineae</taxon>
        <taxon>Omphalotaceae</taxon>
        <taxon>Marasmiellus</taxon>
    </lineage>
</organism>
<feature type="region of interest" description="Disordered" evidence="1">
    <location>
        <begin position="133"/>
        <end position="243"/>
    </location>
</feature>
<keyword evidence="2" id="KW-1133">Transmembrane helix</keyword>
<dbReference type="Gene3D" id="1.20.5.510">
    <property type="entry name" value="Single helix bin"/>
    <property type="match status" value="1"/>
</dbReference>
<feature type="chain" id="PRO_5046811973" evidence="3">
    <location>
        <begin position="24"/>
        <end position="457"/>
    </location>
</feature>
<name>A0ABR1INE8_9AGAR</name>
<keyword evidence="2" id="KW-0812">Transmembrane</keyword>
<feature type="transmembrane region" description="Helical" evidence="2">
    <location>
        <begin position="247"/>
        <end position="269"/>
    </location>
</feature>
<keyword evidence="3" id="KW-0732">Signal</keyword>
<evidence type="ECO:0000256" key="1">
    <source>
        <dbReference type="SAM" id="MobiDB-lite"/>
    </source>
</evidence>
<reference evidence="4 5" key="1">
    <citation type="submission" date="2024-01" db="EMBL/GenBank/DDBJ databases">
        <title>A draft genome for the cacao thread blight pathogen Marasmiellus scandens.</title>
        <authorList>
            <person name="Baruah I.K."/>
            <person name="Leung J."/>
            <person name="Bukari Y."/>
            <person name="Amoako-Attah I."/>
            <person name="Meinhardt L.W."/>
            <person name="Bailey B.A."/>
            <person name="Cohen S.P."/>
        </authorList>
    </citation>
    <scope>NUCLEOTIDE SEQUENCE [LARGE SCALE GENOMIC DNA]</scope>
    <source>
        <strain evidence="4 5">GH-19</strain>
    </source>
</reference>
<protein>
    <submittedName>
        <fullName evidence="4">Uncharacterized protein</fullName>
    </submittedName>
</protein>
<evidence type="ECO:0000313" key="5">
    <source>
        <dbReference type="Proteomes" id="UP001498398"/>
    </source>
</evidence>
<comment type="caution">
    <text evidence="4">The sequence shown here is derived from an EMBL/GenBank/DDBJ whole genome shotgun (WGS) entry which is preliminary data.</text>
</comment>
<evidence type="ECO:0000256" key="2">
    <source>
        <dbReference type="SAM" id="Phobius"/>
    </source>
</evidence>
<feature type="region of interest" description="Disordered" evidence="1">
    <location>
        <begin position="323"/>
        <end position="369"/>
    </location>
</feature>
<feature type="signal peptide" evidence="3">
    <location>
        <begin position="1"/>
        <end position="23"/>
    </location>
</feature>
<feature type="compositionally biased region" description="Polar residues" evidence="1">
    <location>
        <begin position="202"/>
        <end position="242"/>
    </location>
</feature>
<sequence length="457" mass="48203">MWTSNKIRLTIILLFVVSTIVEGFPGQGMPNFQFLQLDPSTPIPGQPVTAKWKENSNSQSLSGIQFEILQGSATVASPVDFSPTQVDQENQEFVFTAPASAGIFDLAVFGNGVLKPLTLSTTLVVSAALTSSEPAPSHASAGQAATTAPESSVLSTKSSTSAPSSLPSSLGTKDANSTSSGRGDGSGISSSQEATTAQSSAPDTSIATPTSNNVNAGESQTVPTSDSSAQPGNTASSGSSQHSKVRAIVGGVIGGVFFLLLLTAVLCFWRRRARKRLSSSASTSTFQRDLMVRSKSDSPSAQGLQMRDSQVFQFGAFEKVSPSRRASSSSIDDADEKTPSLANFTSSPTRRQSTRPTSPTATSIYTDYTQSTEVQYDSAVPRIPARTDRQMEIQEQIMDLRGQMIGMVDSGNAGELSTIRERIKKLEEAQSSEWALEMSDVPPSGLEGVLQSEGMAK</sequence>